<dbReference type="EMBL" id="SRLO01000367">
    <property type="protein sequence ID" value="TNN58943.1"/>
    <property type="molecule type" value="Genomic_DNA"/>
</dbReference>
<name>A0A4Z2H1I5_9TELE</name>
<protein>
    <submittedName>
        <fullName evidence="1">Uncharacterized protein</fullName>
    </submittedName>
</protein>
<sequence length="144" mass="16141">MFGLTWCHSAVNPKKYIYSCARCVCCPRWSIQTGHSPENCTTLAIPEQEEEEELESVCSGEQGPLCEAGPTELEAAACFECLASDRVRSRTQYGPVCRGRFVLDRVRGKVKHPEEEEEEECPSCSCRGPLRDALRVDAVWFGFC</sequence>
<comment type="caution">
    <text evidence="1">The sequence shown here is derived from an EMBL/GenBank/DDBJ whole genome shotgun (WGS) entry which is preliminary data.</text>
</comment>
<keyword evidence="2" id="KW-1185">Reference proteome</keyword>
<evidence type="ECO:0000313" key="1">
    <source>
        <dbReference type="EMBL" id="TNN58943.1"/>
    </source>
</evidence>
<reference evidence="1 2" key="1">
    <citation type="submission" date="2019-03" db="EMBL/GenBank/DDBJ databases">
        <title>First draft genome of Liparis tanakae, snailfish: a comprehensive survey of snailfish specific genes.</title>
        <authorList>
            <person name="Kim W."/>
            <person name="Song I."/>
            <person name="Jeong J.-H."/>
            <person name="Kim D."/>
            <person name="Kim S."/>
            <person name="Ryu S."/>
            <person name="Song J.Y."/>
            <person name="Lee S.K."/>
        </authorList>
    </citation>
    <scope>NUCLEOTIDE SEQUENCE [LARGE SCALE GENOMIC DNA]</scope>
    <source>
        <tissue evidence="1">Muscle</tissue>
    </source>
</reference>
<organism evidence="1 2">
    <name type="scientific">Liparis tanakae</name>
    <name type="common">Tanaka's snailfish</name>
    <dbReference type="NCBI Taxonomy" id="230148"/>
    <lineage>
        <taxon>Eukaryota</taxon>
        <taxon>Metazoa</taxon>
        <taxon>Chordata</taxon>
        <taxon>Craniata</taxon>
        <taxon>Vertebrata</taxon>
        <taxon>Euteleostomi</taxon>
        <taxon>Actinopterygii</taxon>
        <taxon>Neopterygii</taxon>
        <taxon>Teleostei</taxon>
        <taxon>Neoteleostei</taxon>
        <taxon>Acanthomorphata</taxon>
        <taxon>Eupercaria</taxon>
        <taxon>Perciformes</taxon>
        <taxon>Cottioidei</taxon>
        <taxon>Cottales</taxon>
        <taxon>Liparidae</taxon>
        <taxon>Liparis</taxon>
    </lineage>
</organism>
<proteinExistence type="predicted"/>
<accession>A0A4Z2H1I5</accession>
<gene>
    <name evidence="1" type="ORF">EYF80_030856</name>
</gene>
<dbReference type="Proteomes" id="UP000314294">
    <property type="component" value="Unassembled WGS sequence"/>
</dbReference>
<evidence type="ECO:0000313" key="2">
    <source>
        <dbReference type="Proteomes" id="UP000314294"/>
    </source>
</evidence>
<dbReference type="AlphaFoldDB" id="A0A4Z2H1I5"/>